<dbReference type="OrthoDB" id="9815677at2"/>
<organism evidence="4 5">
    <name type="scientific">Lactobacillus melliventris</name>
    <dbReference type="NCBI Taxonomy" id="1218507"/>
    <lineage>
        <taxon>Bacteria</taxon>
        <taxon>Bacillati</taxon>
        <taxon>Bacillota</taxon>
        <taxon>Bacilli</taxon>
        <taxon>Lactobacillales</taxon>
        <taxon>Lactobacillaceae</taxon>
        <taxon>Lactobacillus</taxon>
    </lineage>
</organism>
<evidence type="ECO:0000256" key="3">
    <source>
        <dbReference type="HAMAP-Rule" id="MF_00795"/>
    </source>
</evidence>
<comment type="caution">
    <text evidence="3">Once thought to be involved in copper homeostasis, experiments in E.coli have shown this is not the case.</text>
</comment>
<accession>A0A0F4LE96</accession>
<dbReference type="PATRIC" id="fig|1218507.3.peg.1155"/>
<dbReference type="FunFam" id="3.20.20.380:FF:000003">
    <property type="entry name" value="Copper homeostasis protein CutC"/>
    <property type="match status" value="1"/>
</dbReference>
<dbReference type="STRING" id="1218507.JF74_09830"/>
<comment type="similarity">
    <text evidence="1 3">Belongs to the CutC family.</text>
</comment>
<evidence type="ECO:0000313" key="5">
    <source>
        <dbReference type="Proteomes" id="UP000033531"/>
    </source>
</evidence>
<dbReference type="PANTHER" id="PTHR12598">
    <property type="entry name" value="COPPER HOMEOSTASIS PROTEIN CUTC"/>
    <property type="match status" value="1"/>
</dbReference>
<evidence type="ECO:0000313" key="4">
    <source>
        <dbReference type="EMBL" id="KJY56643.1"/>
    </source>
</evidence>
<protein>
    <recommendedName>
        <fullName evidence="3">PF03932 family protein CutC</fullName>
    </recommendedName>
</protein>
<evidence type="ECO:0000256" key="2">
    <source>
        <dbReference type="ARBA" id="ARBA00022490"/>
    </source>
</evidence>
<dbReference type="SUPFAM" id="SSF110395">
    <property type="entry name" value="CutC-like"/>
    <property type="match status" value="1"/>
</dbReference>
<evidence type="ECO:0000256" key="1">
    <source>
        <dbReference type="ARBA" id="ARBA00007768"/>
    </source>
</evidence>
<proteinExistence type="inferred from homology"/>
<dbReference type="AlphaFoldDB" id="A0A0F4LE96"/>
<gene>
    <name evidence="3" type="primary">cutC</name>
    <name evidence="4" type="ORF">JF74_09830</name>
</gene>
<reference evidence="4 5" key="1">
    <citation type="submission" date="2015-01" db="EMBL/GenBank/DDBJ databases">
        <title>Comparative genomics of the lactic acid bacteria isolated from the honey bee gut.</title>
        <authorList>
            <person name="Ellegaard K.M."/>
            <person name="Tamarit D."/>
            <person name="Javelind E."/>
            <person name="Olofsson T."/>
            <person name="Andersson S.G."/>
            <person name="Vasquez A."/>
        </authorList>
    </citation>
    <scope>NUCLEOTIDE SEQUENCE [LARGE SCALE GENOMIC DNA]</scope>
    <source>
        <strain evidence="4 5">Hma8</strain>
    </source>
</reference>
<dbReference type="PANTHER" id="PTHR12598:SF0">
    <property type="entry name" value="COPPER HOMEOSTASIS PROTEIN CUTC HOMOLOG"/>
    <property type="match status" value="1"/>
</dbReference>
<comment type="subcellular location">
    <subcellularLocation>
        <location evidence="3">Cytoplasm</location>
    </subcellularLocation>
</comment>
<dbReference type="GO" id="GO:0005737">
    <property type="term" value="C:cytoplasm"/>
    <property type="evidence" value="ECO:0007669"/>
    <property type="project" value="UniProtKB-SubCell"/>
</dbReference>
<dbReference type="HOGENOM" id="CLU_050555_2_0_9"/>
<keyword evidence="2 3" id="KW-0963">Cytoplasm</keyword>
<dbReference type="Gene3D" id="3.20.20.380">
    <property type="entry name" value="Copper homeostasis (CutC) domain"/>
    <property type="match status" value="1"/>
</dbReference>
<dbReference type="GO" id="GO:0005507">
    <property type="term" value="F:copper ion binding"/>
    <property type="evidence" value="ECO:0007669"/>
    <property type="project" value="TreeGrafter"/>
</dbReference>
<name>A0A0F4LE96_9LACO</name>
<dbReference type="InterPro" id="IPR005627">
    <property type="entry name" value="CutC-like"/>
</dbReference>
<dbReference type="InterPro" id="IPR036822">
    <property type="entry name" value="CutC-like_dom_sf"/>
</dbReference>
<dbReference type="Pfam" id="PF03932">
    <property type="entry name" value="CutC"/>
    <property type="match status" value="1"/>
</dbReference>
<dbReference type="RefSeq" id="WP_046324913.1">
    <property type="nucleotide sequence ID" value="NZ_JBHTMT010000001.1"/>
</dbReference>
<dbReference type="HAMAP" id="MF_00795">
    <property type="entry name" value="CutC"/>
    <property type="match status" value="1"/>
</dbReference>
<comment type="caution">
    <text evidence="4">The sequence shown here is derived from an EMBL/GenBank/DDBJ whole genome shotgun (WGS) entry which is preliminary data.</text>
</comment>
<dbReference type="EMBL" id="JXLI01000010">
    <property type="protein sequence ID" value="KJY56643.1"/>
    <property type="molecule type" value="Genomic_DNA"/>
</dbReference>
<sequence length="212" mass="23197">MLKEACVENFTSIPYVINKGADRIELNNNLTLGGTTPSYGVIKKAVTYASNFHIPVIVMIRPRGGNFCYSESEIEIMASDLEITAKLGAQGVTFGCLTSQNHLDKVKMKRLISLARSLNIDVVMHMAFDAMPLTEQEDGLNWLANNGVKRILTHGGELSIPVLNTISHLKEIINWANGKIEILPGGGITAQNSTLIAERLQVDQLHGTKIVK</sequence>
<dbReference type="Proteomes" id="UP000033531">
    <property type="component" value="Unassembled WGS sequence"/>
</dbReference>